<protein>
    <submittedName>
        <fullName evidence="1">Uncharacterized protein</fullName>
    </submittedName>
</protein>
<gene>
    <name evidence="1" type="ORF">LCGC14_2762740</name>
</gene>
<accession>A0A0F8ZKE0</accession>
<proteinExistence type="predicted"/>
<dbReference type="EMBL" id="LAZR01050822">
    <property type="protein sequence ID" value="KKK86490.1"/>
    <property type="molecule type" value="Genomic_DNA"/>
</dbReference>
<sequence>MGNEEETYWHYKILKGVWRFNSGLWNAILKYRDNRIIFQRLDSSSMETSKDNLIIFTPEKIKDLYHWLEARGAFDG</sequence>
<comment type="caution">
    <text evidence="1">The sequence shown here is derived from an EMBL/GenBank/DDBJ whole genome shotgun (WGS) entry which is preliminary data.</text>
</comment>
<dbReference type="AlphaFoldDB" id="A0A0F8ZKE0"/>
<reference evidence="1" key="1">
    <citation type="journal article" date="2015" name="Nature">
        <title>Complex archaea that bridge the gap between prokaryotes and eukaryotes.</title>
        <authorList>
            <person name="Spang A."/>
            <person name="Saw J.H."/>
            <person name="Jorgensen S.L."/>
            <person name="Zaremba-Niedzwiedzka K."/>
            <person name="Martijn J."/>
            <person name="Lind A.E."/>
            <person name="van Eijk R."/>
            <person name="Schleper C."/>
            <person name="Guy L."/>
            <person name="Ettema T.J."/>
        </authorList>
    </citation>
    <scope>NUCLEOTIDE SEQUENCE</scope>
</reference>
<evidence type="ECO:0000313" key="1">
    <source>
        <dbReference type="EMBL" id="KKK86490.1"/>
    </source>
</evidence>
<organism evidence="1">
    <name type="scientific">marine sediment metagenome</name>
    <dbReference type="NCBI Taxonomy" id="412755"/>
    <lineage>
        <taxon>unclassified sequences</taxon>
        <taxon>metagenomes</taxon>
        <taxon>ecological metagenomes</taxon>
    </lineage>
</organism>
<name>A0A0F8ZKE0_9ZZZZ</name>